<dbReference type="PANTHER" id="PTHR18968:SF13">
    <property type="entry name" value="ACETOLACTATE SYNTHASE CATALYTIC SUBUNIT, MITOCHONDRIAL"/>
    <property type="match status" value="1"/>
</dbReference>
<dbReference type="Pfam" id="PF02776">
    <property type="entry name" value="TPP_enzyme_N"/>
    <property type="match status" value="1"/>
</dbReference>
<keyword evidence="8" id="KW-1185">Reference proteome</keyword>
<dbReference type="CDD" id="cd00568">
    <property type="entry name" value="TPP_enzymes"/>
    <property type="match status" value="1"/>
</dbReference>
<dbReference type="RefSeq" id="WP_216518863.1">
    <property type="nucleotide sequence ID" value="NZ_JAHLPM010000006.1"/>
</dbReference>
<dbReference type="EMBL" id="JAHLPM010000006">
    <property type="protein sequence ID" value="MBU5438077.1"/>
    <property type="molecule type" value="Genomic_DNA"/>
</dbReference>
<feature type="domain" description="Thiamine pyrophosphate enzyme N-terminal TPP-binding" evidence="6">
    <location>
        <begin position="1"/>
        <end position="116"/>
    </location>
</feature>
<keyword evidence="2 3" id="KW-0786">Thiamine pyrophosphate</keyword>
<dbReference type="InterPro" id="IPR011766">
    <property type="entry name" value="TPP_enzyme_TPP-bd"/>
</dbReference>
<dbReference type="Pfam" id="PF00205">
    <property type="entry name" value="TPP_enzyme_M"/>
    <property type="match status" value="1"/>
</dbReference>
<accession>A0ABS6E579</accession>
<name>A0ABS6E579_9FIRM</name>
<feature type="domain" description="Thiamine pyrophosphate enzyme TPP-binding" evidence="5">
    <location>
        <begin position="372"/>
        <end position="518"/>
    </location>
</feature>
<organism evidence="7 8">
    <name type="scientific">Tissierella simiarum</name>
    <dbReference type="NCBI Taxonomy" id="2841534"/>
    <lineage>
        <taxon>Bacteria</taxon>
        <taxon>Bacillati</taxon>
        <taxon>Bacillota</taxon>
        <taxon>Tissierellia</taxon>
        <taxon>Tissierellales</taxon>
        <taxon>Tissierellaceae</taxon>
        <taxon>Tissierella</taxon>
    </lineage>
</organism>
<dbReference type="PANTHER" id="PTHR18968">
    <property type="entry name" value="THIAMINE PYROPHOSPHATE ENZYMES"/>
    <property type="match status" value="1"/>
</dbReference>
<protein>
    <submittedName>
        <fullName evidence="7">Thiamine pyrophosphate-binding protein</fullName>
    </submittedName>
</protein>
<evidence type="ECO:0000256" key="1">
    <source>
        <dbReference type="ARBA" id="ARBA00007812"/>
    </source>
</evidence>
<reference evidence="7 8" key="1">
    <citation type="submission" date="2021-06" db="EMBL/GenBank/DDBJ databases">
        <authorList>
            <person name="Sun Q."/>
            <person name="Li D."/>
        </authorList>
    </citation>
    <scope>NUCLEOTIDE SEQUENCE [LARGE SCALE GENOMIC DNA]</scope>
    <source>
        <strain evidence="7 8">MSJ-40</strain>
    </source>
</reference>
<dbReference type="CDD" id="cd07035">
    <property type="entry name" value="TPP_PYR_POX_like"/>
    <property type="match status" value="1"/>
</dbReference>
<evidence type="ECO:0000259" key="6">
    <source>
        <dbReference type="Pfam" id="PF02776"/>
    </source>
</evidence>
<dbReference type="InterPro" id="IPR045229">
    <property type="entry name" value="TPP_enz"/>
</dbReference>
<evidence type="ECO:0000259" key="4">
    <source>
        <dbReference type="Pfam" id="PF00205"/>
    </source>
</evidence>
<comment type="caution">
    <text evidence="7">The sequence shown here is derived from an EMBL/GenBank/DDBJ whole genome shotgun (WGS) entry which is preliminary data.</text>
</comment>
<evidence type="ECO:0000256" key="2">
    <source>
        <dbReference type="ARBA" id="ARBA00023052"/>
    </source>
</evidence>
<dbReference type="Proteomes" id="UP000749471">
    <property type="component" value="Unassembled WGS sequence"/>
</dbReference>
<feature type="domain" description="Thiamine pyrophosphate enzyme central" evidence="4">
    <location>
        <begin position="187"/>
        <end position="323"/>
    </location>
</feature>
<dbReference type="InterPro" id="IPR012001">
    <property type="entry name" value="Thiamin_PyroP_enz_TPP-bd_dom"/>
</dbReference>
<sequence length="542" mass="59240">MKVANAIMKYLEKNNVEYIFGMSAGTVSAIYDGVNDVNIKPIITKNEAGAAYMAAKYASISKKIGVCIAAGGVGTNNMVNGIADAMRSKAPVLFITGYVHRWQIGKGAIQELNTEEILKPITKYSKTVLDEKSVLSTLKEAMEIALTPPMGPVHISIPIDIQISELVELIPEQVAIPEKIIFDDGAIEKAIEVINEEKHGIIMVGKGCRGLSEQVMALSEQLQWPIITTPEGKGIIPTDFYLNLGNYGFSGTDASTAYVETSPATCVLVLGSSLGESATRNYNPVLVKDKKVIHVDWDKKELGKVFKTDVEVYHDLKDVIPALVKGVKAKDGLFQKSLVNESYVQNHTGLSIRLVLERITEILPKNTYYISDIGEYMNFLFKYLPMPSEGDFDISLNYGAMGSGVAGVVGAHLAEPNRPMAIFTGDGSFFMNGMEILTAKEYKMPIIYIVINNAMLGYVEHGHKFLYGRAVEGFRQQRISISSMMNAIGIKSIEISTLEELVSVGEFIKDLEGPCVIELITDGSEPAPVADRFKALEGTKKN</sequence>
<evidence type="ECO:0000256" key="3">
    <source>
        <dbReference type="RuleBase" id="RU362132"/>
    </source>
</evidence>
<evidence type="ECO:0000313" key="8">
    <source>
        <dbReference type="Proteomes" id="UP000749471"/>
    </source>
</evidence>
<proteinExistence type="inferred from homology"/>
<dbReference type="InterPro" id="IPR012000">
    <property type="entry name" value="Thiamin_PyroP_enz_cen_dom"/>
</dbReference>
<gene>
    <name evidence="7" type="ORF">KQI42_08665</name>
</gene>
<evidence type="ECO:0000259" key="5">
    <source>
        <dbReference type="Pfam" id="PF02775"/>
    </source>
</evidence>
<comment type="similarity">
    <text evidence="1 3">Belongs to the TPP enzyme family.</text>
</comment>
<dbReference type="Pfam" id="PF02775">
    <property type="entry name" value="TPP_enzyme_C"/>
    <property type="match status" value="1"/>
</dbReference>
<evidence type="ECO:0000313" key="7">
    <source>
        <dbReference type="EMBL" id="MBU5438077.1"/>
    </source>
</evidence>